<reference evidence="1 2" key="1">
    <citation type="submission" date="2021-06" db="EMBL/GenBank/DDBJ databases">
        <title>Caerostris extrusa draft genome.</title>
        <authorList>
            <person name="Kono N."/>
            <person name="Arakawa K."/>
        </authorList>
    </citation>
    <scope>NUCLEOTIDE SEQUENCE [LARGE SCALE GENOMIC DNA]</scope>
</reference>
<gene>
    <name evidence="1" type="ORF">CEXT_503641</name>
</gene>
<dbReference type="Proteomes" id="UP001054945">
    <property type="component" value="Unassembled WGS sequence"/>
</dbReference>
<organism evidence="1 2">
    <name type="scientific">Caerostris extrusa</name>
    <name type="common">Bark spider</name>
    <name type="synonym">Caerostris bankana</name>
    <dbReference type="NCBI Taxonomy" id="172846"/>
    <lineage>
        <taxon>Eukaryota</taxon>
        <taxon>Metazoa</taxon>
        <taxon>Ecdysozoa</taxon>
        <taxon>Arthropoda</taxon>
        <taxon>Chelicerata</taxon>
        <taxon>Arachnida</taxon>
        <taxon>Araneae</taxon>
        <taxon>Araneomorphae</taxon>
        <taxon>Entelegynae</taxon>
        <taxon>Araneoidea</taxon>
        <taxon>Araneidae</taxon>
        <taxon>Caerostris</taxon>
    </lineage>
</organism>
<evidence type="ECO:0000313" key="2">
    <source>
        <dbReference type="Proteomes" id="UP001054945"/>
    </source>
</evidence>
<dbReference type="AlphaFoldDB" id="A0AAV4PGJ0"/>
<evidence type="ECO:0000313" key="1">
    <source>
        <dbReference type="EMBL" id="GIX95039.1"/>
    </source>
</evidence>
<name>A0AAV4PGJ0_CAEEX</name>
<proteinExistence type="predicted"/>
<sequence>MVNEIVWLDEYTPCHIWSQTKFTCKPSPLTSKGVALAAKAASLIIRLTSNRTNPIDPRSPGTYWWPSICTLTEDQHHNITYILRKPTADKYSSRDNLMEEELNNDNLPAYLIISIETVTVTVKITLASSLITCQQVSQVTFV</sequence>
<accession>A0AAV4PGJ0</accession>
<keyword evidence="2" id="KW-1185">Reference proteome</keyword>
<dbReference type="EMBL" id="BPLR01004464">
    <property type="protein sequence ID" value="GIX95039.1"/>
    <property type="molecule type" value="Genomic_DNA"/>
</dbReference>
<comment type="caution">
    <text evidence="1">The sequence shown here is derived from an EMBL/GenBank/DDBJ whole genome shotgun (WGS) entry which is preliminary data.</text>
</comment>
<protein>
    <submittedName>
        <fullName evidence="1">Uncharacterized protein</fullName>
    </submittedName>
</protein>